<evidence type="ECO:0000256" key="2">
    <source>
        <dbReference type="ARBA" id="ARBA00012150"/>
    </source>
</evidence>
<evidence type="ECO:0000313" key="9">
    <source>
        <dbReference type="Proteomes" id="UP000266287"/>
    </source>
</evidence>
<dbReference type="InterPro" id="IPR020456">
    <property type="entry name" value="Acylphosphatase"/>
</dbReference>
<evidence type="ECO:0000256" key="6">
    <source>
        <dbReference type="RuleBase" id="RU004168"/>
    </source>
</evidence>
<comment type="catalytic activity">
    <reaction evidence="3 4 5">
        <text>an acyl phosphate + H2O = a carboxylate + phosphate + H(+)</text>
        <dbReference type="Rhea" id="RHEA:14965"/>
        <dbReference type="ChEBI" id="CHEBI:15377"/>
        <dbReference type="ChEBI" id="CHEBI:15378"/>
        <dbReference type="ChEBI" id="CHEBI:29067"/>
        <dbReference type="ChEBI" id="CHEBI:43474"/>
        <dbReference type="ChEBI" id="CHEBI:59918"/>
        <dbReference type="EC" id="3.6.1.7"/>
    </reaction>
</comment>
<comment type="caution">
    <text evidence="8">The sequence shown here is derived from an EMBL/GenBank/DDBJ whole genome shotgun (WGS) entry which is preliminary data.</text>
</comment>
<dbReference type="InterPro" id="IPR017968">
    <property type="entry name" value="Acylphosphatase_CS"/>
</dbReference>
<dbReference type="GO" id="GO:0003998">
    <property type="term" value="F:acylphosphatase activity"/>
    <property type="evidence" value="ECO:0007669"/>
    <property type="project" value="UniProtKB-EC"/>
</dbReference>
<dbReference type="EMBL" id="NDHY01000002">
    <property type="protein sequence ID" value="RII00693.1"/>
    <property type="molecule type" value="Genomic_DNA"/>
</dbReference>
<proteinExistence type="inferred from homology"/>
<accession>A0A399FZZ6</accession>
<keyword evidence="4 5" id="KW-0378">Hydrolase</keyword>
<evidence type="ECO:0000256" key="3">
    <source>
        <dbReference type="ARBA" id="ARBA00047645"/>
    </source>
</evidence>
<dbReference type="InterPro" id="IPR001792">
    <property type="entry name" value="Acylphosphatase-like_dom"/>
</dbReference>
<gene>
    <name evidence="8" type="ORF">B9J77_01340</name>
</gene>
<protein>
    <recommendedName>
        <fullName evidence="2 4">Acylphosphatase</fullName>
        <ecNumber evidence="2 4">3.6.1.7</ecNumber>
    </recommendedName>
</protein>
<name>A0A399FZZ6_UNCN2</name>
<dbReference type="InterPro" id="IPR036046">
    <property type="entry name" value="Acylphosphatase-like_dom_sf"/>
</dbReference>
<feature type="domain" description="Acylphosphatase-like" evidence="7">
    <location>
        <begin position="3"/>
        <end position="90"/>
    </location>
</feature>
<dbReference type="PROSITE" id="PS51160">
    <property type="entry name" value="ACYLPHOSPHATASE_3"/>
    <property type="match status" value="1"/>
</dbReference>
<evidence type="ECO:0000259" key="7">
    <source>
        <dbReference type="PROSITE" id="PS51160"/>
    </source>
</evidence>
<evidence type="ECO:0000256" key="5">
    <source>
        <dbReference type="RuleBase" id="RU000553"/>
    </source>
</evidence>
<dbReference type="Pfam" id="PF00708">
    <property type="entry name" value="Acylphosphatase"/>
    <property type="match status" value="1"/>
</dbReference>
<sequence>MVGARVLVSGRVQGVFFRFMMSREAEKEGIGGWVRNRLDGKVEALLEGKEESVKRLISWCHQGPPGAVVHNVEVEWLPHQGTFNSFSIRGWE</sequence>
<comment type="similarity">
    <text evidence="1 6">Belongs to the acylphosphatase family.</text>
</comment>
<evidence type="ECO:0000256" key="4">
    <source>
        <dbReference type="PROSITE-ProRule" id="PRU00520"/>
    </source>
</evidence>
<dbReference type="Gene3D" id="3.30.70.100">
    <property type="match status" value="1"/>
</dbReference>
<dbReference type="SUPFAM" id="SSF54975">
    <property type="entry name" value="Acylphosphatase/BLUF domain-like"/>
    <property type="match status" value="1"/>
</dbReference>
<dbReference type="PROSITE" id="PS00151">
    <property type="entry name" value="ACYLPHOSPHATASE_2"/>
    <property type="match status" value="1"/>
</dbReference>
<organism evidence="8 9">
    <name type="scientific">candidate division NPL-UPA2 bacterium Unc8</name>
    <dbReference type="NCBI Taxonomy" id="1980939"/>
    <lineage>
        <taxon>Bacteria</taxon>
    </lineage>
</organism>
<dbReference type="PANTHER" id="PTHR47268:SF4">
    <property type="entry name" value="ACYLPHOSPHATASE"/>
    <property type="match status" value="1"/>
</dbReference>
<dbReference type="AlphaFoldDB" id="A0A399FZZ6"/>
<dbReference type="PRINTS" id="PR00112">
    <property type="entry name" value="ACYLPHPHTASE"/>
</dbReference>
<evidence type="ECO:0000313" key="8">
    <source>
        <dbReference type="EMBL" id="RII00693.1"/>
    </source>
</evidence>
<dbReference type="PROSITE" id="PS00150">
    <property type="entry name" value="ACYLPHOSPHATASE_1"/>
    <property type="match status" value="1"/>
</dbReference>
<feature type="active site" evidence="4">
    <location>
        <position position="36"/>
    </location>
</feature>
<feature type="active site" evidence="4">
    <location>
        <position position="18"/>
    </location>
</feature>
<reference evidence="8 9" key="1">
    <citation type="submission" date="2018-08" db="EMBL/GenBank/DDBJ databases">
        <title>Draft genome of candidate division NPL-UPA2 bacterium Unc8 that adapted to ultra-basic serpentinizing groundwater.</title>
        <authorList>
            <person name="Ishii S."/>
            <person name="Suzuki S."/>
            <person name="Nealson K.H."/>
        </authorList>
    </citation>
    <scope>NUCLEOTIDE SEQUENCE [LARGE SCALE GENOMIC DNA]</scope>
    <source>
        <strain evidence="8">Unc8</strain>
    </source>
</reference>
<dbReference type="Proteomes" id="UP000266287">
    <property type="component" value="Unassembled WGS sequence"/>
</dbReference>
<dbReference type="PANTHER" id="PTHR47268">
    <property type="entry name" value="ACYLPHOSPHATASE"/>
    <property type="match status" value="1"/>
</dbReference>
<evidence type="ECO:0000256" key="1">
    <source>
        <dbReference type="ARBA" id="ARBA00005614"/>
    </source>
</evidence>
<dbReference type="EC" id="3.6.1.7" evidence="2 4"/>